<proteinExistence type="predicted"/>
<sequence>MLTVGANPEKVERQLSARELACPDCGGPLKPWGWARARRLRGGSVAVVVRPRRTRCVGCGVSHVLLPVFALVRRADLAEVIGAALAAKAAGLGARPIAAGLGVPVETVRGWLRRFAGRAELVRVRFTVLMVDVGVDPVPPAPAATAFGDAVAAVFGASVAAASRWPQIGEVSPWRMACAASGGLLLAPSWP</sequence>
<accession>A0A367EDQ8</accession>
<evidence type="ECO:0000313" key="2">
    <source>
        <dbReference type="Proteomes" id="UP000253094"/>
    </source>
</evidence>
<organism evidence="1 2">
    <name type="scientific">Sphaerisporangium album</name>
    <dbReference type="NCBI Taxonomy" id="509200"/>
    <lineage>
        <taxon>Bacteria</taxon>
        <taxon>Bacillati</taxon>
        <taxon>Actinomycetota</taxon>
        <taxon>Actinomycetes</taxon>
        <taxon>Streptosporangiales</taxon>
        <taxon>Streptosporangiaceae</taxon>
        <taxon>Sphaerisporangium</taxon>
    </lineage>
</organism>
<evidence type="ECO:0000313" key="1">
    <source>
        <dbReference type="EMBL" id="RCG16204.1"/>
    </source>
</evidence>
<name>A0A367EDQ8_9ACTN</name>
<protein>
    <submittedName>
        <fullName evidence="1">Uncharacterized protein</fullName>
    </submittedName>
</protein>
<dbReference type="AlphaFoldDB" id="A0A367EDQ8"/>
<gene>
    <name evidence="1" type="ORF">DQ384_40130</name>
</gene>
<comment type="caution">
    <text evidence="1">The sequence shown here is derived from an EMBL/GenBank/DDBJ whole genome shotgun (WGS) entry which is preliminary data.</text>
</comment>
<dbReference type="OrthoDB" id="3694837at2"/>
<dbReference type="EMBL" id="QOIL01000052">
    <property type="protein sequence ID" value="RCG16204.1"/>
    <property type="molecule type" value="Genomic_DNA"/>
</dbReference>
<dbReference type="Proteomes" id="UP000253094">
    <property type="component" value="Unassembled WGS sequence"/>
</dbReference>
<reference evidence="1 2" key="1">
    <citation type="submission" date="2018-06" db="EMBL/GenBank/DDBJ databases">
        <title>Sphaerisporangium craniellae sp. nov., isolated from a marine sponge in the South China Sea.</title>
        <authorList>
            <person name="Li L."/>
        </authorList>
    </citation>
    <scope>NUCLEOTIDE SEQUENCE [LARGE SCALE GENOMIC DNA]</scope>
    <source>
        <strain evidence="1 2">CCTCC AA 208026</strain>
    </source>
</reference>
<keyword evidence="2" id="KW-1185">Reference proteome</keyword>